<dbReference type="AlphaFoldDB" id="A0A8S0XP95"/>
<accession>A0A8S0XP95</accession>
<proteinExistence type="predicted"/>
<sequence>MADTGVVLSFPAILRNLGLKDRYAYLHAAPGTSGTPPKSQSQVLKKQRRNQNEGKRWVRRNDNARFVGNPHIVAATKRDYALLPAQTHPTFPEPLPPYLPRTLRVPAASIPTTDPASANAGRFSVSLKGMRRDLRRAGGRAEALVRDVESEIVQWLATGGTVLSPDTQNQCSEAHSQASETPVGNSGTIAEVSRTPLQLIWRIADDSFARYVVHCCARFHEVVSFSKGTDESRLTYLLRPNVTRPDRRMPAGLDTPPVTDLDYSSNPDTDIDSDFISERELESDVEADHCTTTNNTLAIIVETPGPDSPTLQPVQEDPWSLVDEAAGGESDADEFDSGSELGSVLGASVDALEPQLRTLFLHSEAANPASIEESTTLPNHPIEEAEDDPDQMMTEIRPNALYGAASPRRREWASARSPSSPSRSPVRPRPPRRRAGAKKRAVIGLQNGRSFYDYLFL</sequence>
<organism evidence="2 3">
    <name type="scientific">Cyclocybe aegerita</name>
    <name type="common">Black poplar mushroom</name>
    <name type="synonym">Agrocybe aegerita</name>
    <dbReference type="NCBI Taxonomy" id="1973307"/>
    <lineage>
        <taxon>Eukaryota</taxon>
        <taxon>Fungi</taxon>
        <taxon>Dikarya</taxon>
        <taxon>Basidiomycota</taxon>
        <taxon>Agaricomycotina</taxon>
        <taxon>Agaricomycetes</taxon>
        <taxon>Agaricomycetidae</taxon>
        <taxon>Agaricales</taxon>
        <taxon>Agaricineae</taxon>
        <taxon>Bolbitiaceae</taxon>
        <taxon>Cyclocybe</taxon>
    </lineage>
</organism>
<gene>
    <name evidence="2" type="ORF">AAE3_LOCUS3871</name>
</gene>
<dbReference type="Proteomes" id="UP000467700">
    <property type="component" value="Unassembled WGS sequence"/>
</dbReference>
<feature type="region of interest" description="Disordered" evidence="1">
    <location>
        <begin position="28"/>
        <end position="55"/>
    </location>
</feature>
<dbReference type="OrthoDB" id="10256743at2759"/>
<keyword evidence="3" id="KW-1185">Reference proteome</keyword>
<reference evidence="2 3" key="1">
    <citation type="submission" date="2020-01" db="EMBL/GenBank/DDBJ databases">
        <authorList>
            <person name="Gupta K D."/>
        </authorList>
    </citation>
    <scope>NUCLEOTIDE SEQUENCE [LARGE SCALE GENOMIC DNA]</scope>
</reference>
<comment type="caution">
    <text evidence="2">The sequence shown here is derived from an EMBL/GenBank/DDBJ whole genome shotgun (WGS) entry which is preliminary data.</text>
</comment>
<feature type="compositionally biased region" description="Polar residues" evidence="1">
    <location>
        <begin position="32"/>
        <end position="44"/>
    </location>
</feature>
<feature type="compositionally biased region" description="Basic residues" evidence="1">
    <location>
        <begin position="429"/>
        <end position="440"/>
    </location>
</feature>
<feature type="region of interest" description="Disordered" evidence="1">
    <location>
        <begin position="367"/>
        <end position="440"/>
    </location>
</feature>
<feature type="compositionally biased region" description="Low complexity" evidence="1">
    <location>
        <begin position="414"/>
        <end position="425"/>
    </location>
</feature>
<feature type="region of interest" description="Disordered" evidence="1">
    <location>
        <begin position="247"/>
        <end position="268"/>
    </location>
</feature>
<dbReference type="EMBL" id="CACVBS010000034">
    <property type="protein sequence ID" value="CAA7261767.1"/>
    <property type="molecule type" value="Genomic_DNA"/>
</dbReference>
<protein>
    <submittedName>
        <fullName evidence="2">Uncharacterized protein</fullName>
    </submittedName>
</protein>
<name>A0A8S0XP95_CYCAE</name>
<evidence type="ECO:0000256" key="1">
    <source>
        <dbReference type="SAM" id="MobiDB-lite"/>
    </source>
</evidence>
<evidence type="ECO:0000313" key="3">
    <source>
        <dbReference type="Proteomes" id="UP000467700"/>
    </source>
</evidence>
<evidence type="ECO:0000313" key="2">
    <source>
        <dbReference type="EMBL" id="CAA7261767.1"/>
    </source>
</evidence>